<dbReference type="GO" id="GO:0047498">
    <property type="term" value="F:calcium-dependent phospholipase A2 activity"/>
    <property type="evidence" value="ECO:0007669"/>
    <property type="project" value="TreeGrafter"/>
</dbReference>
<reference evidence="10" key="2">
    <citation type="submission" date="2025-09" db="UniProtKB">
        <authorList>
            <consortium name="Ensembl"/>
        </authorList>
    </citation>
    <scope>IDENTIFICATION</scope>
</reference>
<dbReference type="GO" id="GO:0005634">
    <property type="term" value="C:nucleus"/>
    <property type="evidence" value="ECO:0007669"/>
    <property type="project" value="TreeGrafter"/>
</dbReference>
<keyword evidence="11" id="KW-1185">Reference proteome</keyword>
<comment type="domain">
    <text evidence="6">The N-terminal C2 domain associates with lipid membranes upon calcium binding.</text>
</comment>
<dbReference type="PANTHER" id="PTHR10728">
    <property type="entry name" value="CYTOSOLIC PHOSPHOLIPASE A2"/>
    <property type="match status" value="1"/>
</dbReference>
<evidence type="ECO:0000256" key="5">
    <source>
        <dbReference type="PROSITE-ProRule" id="PRU00555"/>
    </source>
</evidence>
<dbReference type="PANTHER" id="PTHR10728:SF13">
    <property type="entry name" value="CYTOSOLIC PHOSPHOLIPASE A2"/>
    <property type="match status" value="1"/>
</dbReference>
<dbReference type="GO" id="GO:0005509">
    <property type="term" value="F:calcium ion binding"/>
    <property type="evidence" value="ECO:0007669"/>
    <property type="project" value="TreeGrafter"/>
</dbReference>
<evidence type="ECO:0000313" key="11">
    <source>
        <dbReference type="Proteomes" id="UP000694388"/>
    </source>
</evidence>
<dbReference type="SMART" id="SM00022">
    <property type="entry name" value="PLAc"/>
    <property type="match status" value="1"/>
</dbReference>
<dbReference type="SUPFAM" id="SSF52151">
    <property type="entry name" value="FabD/lysophospholipase-like"/>
    <property type="match status" value="1"/>
</dbReference>
<dbReference type="Pfam" id="PF01735">
    <property type="entry name" value="PLA2_B"/>
    <property type="match status" value="1"/>
</dbReference>
<dbReference type="GO" id="GO:0005794">
    <property type="term" value="C:Golgi apparatus"/>
    <property type="evidence" value="ECO:0007669"/>
    <property type="project" value="TreeGrafter"/>
</dbReference>
<evidence type="ECO:0000256" key="2">
    <source>
        <dbReference type="ARBA" id="ARBA00022490"/>
    </source>
</evidence>
<dbReference type="GO" id="GO:0005829">
    <property type="term" value="C:cytosol"/>
    <property type="evidence" value="ECO:0007669"/>
    <property type="project" value="TreeGrafter"/>
</dbReference>
<sequence length="776" mass="87709">MRPGTRPKISWPTANLASSGTCELPLKDTVMSHYIQTGSSQSITVPPQVCHKLTVKVLKAKDVTKGKIGDLMDTPDPYVVLRMPTAAETEFQTRHLDNDVNPQWNETFSFLVDMGVSNVLQVILMDANYTVDEKLGEQVVHICNDSFPLGEARCLTLIFNKVTKVFLELFLEICSHPDLRFSIHLCPEEKTFRKDRKKWAMSAMTRLLGPNHAPRNEKEVPTVAVLGSGGGFRAMIGLTGVFKALVESGVLDCTTYVAGLSGSSWYLSTLYSHPDWPQKRLAEINEEVKASATHSRIYLLRPSNLTRYVQALWSKRSSGQPVTFTDIFGLLIGETLIGKRMDKKLSDMCSKVTGGQVPLPLFTCLHVKPDVSEIIYADWVEFSPYEIGMSKYGTFMPPRLFGSKFFKGIAVKMYDEYPLHFLMGVWGSAFSILFNRVFRFANKHNNSTKSMEEEIDNLKVKNIASQDENDSDEDEVDAGCISPMNDAAGTTWVQRTLHRLVGDTTLFTSREGRAGKVFNFMRGLILGEGGFPSSPLLSPQKSETDGDFAVADPDEFEQIHEPLDVRRKKIHVVDSGLTFNLPFPLVLRPQRSVDVILSFDFSARPSDCSRPFKELLLARKWAKMHKLPFPHIDEGVFDREGLQECYLFAPKDKLNNPNCPIVLHFVLANINFRTYKAPGVLRTPEEKDFADFEIFDDPDSPYSTFNFHYSRQAFQKLHDLMEFNTLNNLQMIKDALSEGVRRRQENPRCLLSTVSLSDLRLPVVRKRKRNNETDGP</sequence>
<name>A0A8C4QFM2_EPTBU</name>
<feature type="domain" description="PLA2c" evidence="9">
    <location>
        <begin position="173"/>
        <end position="774"/>
    </location>
</feature>
<dbReference type="InterPro" id="IPR002642">
    <property type="entry name" value="LysoPLipase_cat_dom"/>
</dbReference>
<dbReference type="GeneTree" id="ENSGT01030000234606"/>
<keyword evidence="3 5" id="KW-0378">Hydrolase</keyword>
<keyword evidence="5 6" id="KW-0442">Lipid degradation</keyword>
<keyword evidence="6" id="KW-0479">Metal-binding</keyword>
<dbReference type="SUPFAM" id="SSF49562">
    <property type="entry name" value="C2 domain (Calcium/lipid-binding domain, CaLB)"/>
    <property type="match status" value="1"/>
</dbReference>
<keyword evidence="7" id="KW-0175">Coiled coil</keyword>
<dbReference type="InterPro" id="IPR000008">
    <property type="entry name" value="C2_dom"/>
</dbReference>
<dbReference type="PROSITE" id="PS50004">
    <property type="entry name" value="C2"/>
    <property type="match status" value="1"/>
</dbReference>
<evidence type="ECO:0000256" key="3">
    <source>
        <dbReference type="ARBA" id="ARBA00022801"/>
    </source>
</evidence>
<evidence type="ECO:0000259" key="9">
    <source>
        <dbReference type="PROSITE" id="PS51210"/>
    </source>
</evidence>
<evidence type="ECO:0000313" key="10">
    <source>
        <dbReference type="Ensembl" id="ENSEBUP00000014264.1"/>
    </source>
</evidence>
<dbReference type="GO" id="GO:0046475">
    <property type="term" value="P:glycerophospholipid catabolic process"/>
    <property type="evidence" value="ECO:0007669"/>
    <property type="project" value="TreeGrafter"/>
</dbReference>
<dbReference type="Pfam" id="PF00168">
    <property type="entry name" value="C2"/>
    <property type="match status" value="1"/>
</dbReference>
<dbReference type="InterPro" id="IPR035892">
    <property type="entry name" value="C2_domain_sf"/>
</dbReference>
<comment type="catalytic activity">
    <reaction evidence="6">
        <text>a 1,2-diacyl-sn-glycero-3-phosphocholine + H2O = a 1-acyl-sn-glycero-3-phosphocholine + a fatty acid + H(+)</text>
        <dbReference type="Rhea" id="RHEA:15801"/>
        <dbReference type="ChEBI" id="CHEBI:15377"/>
        <dbReference type="ChEBI" id="CHEBI:15378"/>
        <dbReference type="ChEBI" id="CHEBI:28868"/>
        <dbReference type="ChEBI" id="CHEBI:57643"/>
        <dbReference type="ChEBI" id="CHEBI:58168"/>
        <dbReference type="EC" id="3.1.1.4"/>
    </reaction>
</comment>
<dbReference type="GO" id="GO:0005544">
    <property type="term" value="F:calcium-dependent phospholipid binding"/>
    <property type="evidence" value="ECO:0007669"/>
    <property type="project" value="TreeGrafter"/>
</dbReference>
<keyword evidence="6" id="KW-0106">Calcium</keyword>
<evidence type="ECO:0000259" key="8">
    <source>
        <dbReference type="PROSITE" id="PS50004"/>
    </source>
</evidence>
<dbReference type="CDD" id="cd07200">
    <property type="entry name" value="cPLA2_Grp-IVA"/>
    <property type="match status" value="1"/>
</dbReference>
<dbReference type="EC" id="3.1.1.4" evidence="6"/>
<proteinExistence type="predicted"/>
<dbReference type="AlphaFoldDB" id="A0A8C4QFM2"/>
<dbReference type="Ensembl" id="ENSEBUT00000014841.1">
    <property type="protein sequence ID" value="ENSEBUP00000014264.1"/>
    <property type="gene ID" value="ENSEBUG00000008987.1"/>
</dbReference>
<evidence type="ECO:0000256" key="1">
    <source>
        <dbReference type="ARBA" id="ARBA00004496"/>
    </source>
</evidence>
<dbReference type="Gene3D" id="2.60.40.150">
    <property type="entry name" value="C2 domain"/>
    <property type="match status" value="1"/>
</dbReference>
<comment type="subcellular location">
    <subcellularLocation>
        <location evidence="1">Cytoplasm</location>
    </subcellularLocation>
</comment>
<evidence type="ECO:0000256" key="4">
    <source>
        <dbReference type="ARBA" id="ARBA00023098"/>
    </source>
</evidence>
<accession>A0A8C4QFM2</accession>
<dbReference type="GO" id="GO:0005783">
    <property type="term" value="C:endoplasmic reticulum"/>
    <property type="evidence" value="ECO:0007669"/>
    <property type="project" value="TreeGrafter"/>
</dbReference>
<organism evidence="10 11">
    <name type="scientific">Eptatretus burgeri</name>
    <name type="common">Inshore hagfish</name>
    <dbReference type="NCBI Taxonomy" id="7764"/>
    <lineage>
        <taxon>Eukaryota</taxon>
        <taxon>Metazoa</taxon>
        <taxon>Chordata</taxon>
        <taxon>Craniata</taxon>
        <taxon>Vertebrata</taxon>
        <taxon>Cyclostomata</taxon>
        <taxon>Myxini</taxon>
        <taxon>Myxiniformes</taxon>
        <taxon>Myxinidae</taxon>
        <taxon>Eptatretinae</taxon>
        <taxon>Eptatretus</taxon>
    </lineage>
</organism>
<feature type="domain" description="C2" evidence="8">
    <location>
        <begin position="35"/>
        <end position="159"/>
    </location>
</feature>
<keyword evidence="4 5" id="KW-0443">Lipid metabolism</keyword>
<evidence type="ECO:0000256" key="6">
    <source>
        <dbReference type="RuleBase" id="RU362102"/>
    </source>
</evidence>
<dbReference type="Gene3D" id="3.40.1090.10">
    <property type="entry name" value="Cytosolic phospholipase A2 catalytic domain"/>
    <property type="match status" value="1"/>
</dbReference>
<evidence type="ECO:0000256" key="7">
    <source>
        <dbReference type="SAM" id="Coils"/>
    </source>
</evidence>
<reference evidence="10" key="1">
    <citation type="submission" date="2025-08" db="UniProtKB">
        <authorList>
            <consortium name="Ensembl"/>
        </authorList>
    </citation>
    <scope>IDENTIFICATION</scope>
</reference>
<feature type="coiled-coil region" evidence="7">
    <location>
        <begin position="441"/>
        <end position="468"/>
    </location>
</feature>
<protein>
    <recommendedName>
        <fullName evidence="6">Phospholipase A2</fullName>
        <ecNumber evidence="6">3.1.1.4</ecNumber>
    </recommendedName>
</protein>
<dbReference type="SMART" id="SM00239">
    <property type="entry name" value="C2"/>
    <property type="match status" value="1"/>
</dbReference>
<dbReference type="Proteomes" id="UP000694388">
    <property type="component" value="Unplaced"/>
</dbReference>
<dbReference type="PROSITE" id="PS51210">
    <property type="entry name" value="PLA2C"/>
    <property type="match status" value="1"/>
</dbReference>
<dbReference type="InterPro" id="IPR016035">
    <property type="entry name" value="Acyl_Trfase/lysoPLipase"/>
</dbReference>
<keyword evidence="2 6" id="KW-0963">Cytoplasm</keyword>